<dbReference type="Proteomes" id="UP000324222">
    <property type="component" value="Unassembled WGS sequence"/>
</dbReference>
<feature type="compositionally biased region" description="Polar residues" evidence="1">
    <location>
        <begin position="236"/>
        <end position="245"/>
    </location>
</feature>
<feature type="region of interest" description="Disordered" evidence="1">
    <location>
        <begin position="201"/>
        <end position="220"/>
    </location>
</feature>
<evidence type="ECO:0000256" key="1">
    <source>
        <dbReference type="SAM" id="MobiDB-lite"/>
    </source>
</evidence>
<feature type="compositionally biased region" description="Basic and acidic residues" evidence="1">
    <location>
        <begin position="448"/>
        <end position="500"/>
    </location>
</feature>
<proteinExistence type="predicted"/>
<organism evidence="2 3">
    <name type="scientific">Portunus trituberculatus</name>
    <name type="common">Swimming crab</name>
    <name type="synonym">Neptunus trituberculatus</name>
    <dbReference type="NCBI Taxonomy" id="210409"/>
    <lineage>
        <taxon>Eukaryota</taxon>
        <taxon>Metazoa</taxon>
        <taxon>Ecdysozoa</taxon>
        <taxon>Arthropoda</taxon>
        <taxon>Crustacea</taxon>
        <taxon>Multicrustacea</taxon>
        <taxon>Malacostraca</taxon>
        <taxon>Eumalacostraca</taxon>
        <taxon>Eucarida</taxon>
        <taxon>Decapoda</taxon>
        <taxon>Pleocyemata</taxon>
        <taxon>Brachyura</taxon>
        <taxon>Eubrachyura</taxon>
        <taxon>Portunoidea</taxon>
        <taxon>Portunidae</taxon>
        <taxon>Portuninae</taxon>
        <taxon>Portunus</taxon>
    </lineage>
</organism>
<dbReference type="AlphaFoldDB" id="A0A5B7H186"/>
<feature type="region of interest" description="Disordered" evidence="1">
    <location>
        <begin position="157"/>
        <end position="182"/>
    </location>
</feature>
<protein>
    <submittedName>
        <fullName evidence="2">Uncharacterized protein</fullName>
    </submittedName>
</protein>
<dbReference type="OrthoDB" id="69641at2759"/>
<comment type="caution">
    <text evidence="2">The sequence shown here is derived from an EMBL/GenBank/DDBJ whole genome shotgun (WGS) entry which is preliminary data.</text>
</comment>
<accession>A0A5B7H186</accession>
<gene>
    <name evidence="2" type="ORF">E2C01_060468</name>
</gene>
<evidence type="ECO:0000313" key="2">
    <source>
        <dbReference type="EMBL" id="MPC66321.1"/>
    </source>
</evidence>
<feature type="region of interest" description="Disordered" evidence="1">
    <location>
        <begin position="387"/>
        <end position="406"/>
    </location>
</feature>
<feature type="region of interest" description="Disordered" evidence="1">
    <location>
        <begin position="434"/>
        <end position="500"/>
    </location>
</feature>
<reference evidence="2 3" key="1">
    <citation type="submission" date="2019-05" db="EMBL/GenBank/DDBJ databases">
        <title>Another draft genome of Portunus trituberculatus and its Hox gene families provides insights of decapod evolution.</title>
        <authorList>
            <person name="Jeong J.-H."/>
            <person name="Song I."/>
            <person name="Kim S."/>
            <person name="Choi T."/>
            <person name="Kim D."/>
            <person name="Ryu S."/>
            <person name="Kim W."/>
        </authorList>
    </citation>
    <scope>NUCLEOTIDE SEQUENCE [LARGE SCALE GENOMIC DNA]</scope>
    <source>
        <tissue evidence="2">Muscle</tissue>
    </source>
</reference>
<sequence length="500" mass="54144">MELLIALEMSRLQMIEDEARRRLSWLQEHSREQGWDGSGDTRPQQGCVEGPVLPGTSVANSSIFSYEVPCGSRSQSGGGGSGHSEASAWIRPELSEGAISYQPSSAEIAVDYFLKKLANKEISQRYCCCDSLDAQNHPEESLRRQFAAVAAAARVSIEDEGTESGGDVENTDPGGASEIIGDMDSPLMDLEVRGILSHLEESSDVGGGEGSSEKASQEPSFQLVVDEGTDKDESNSTEQSSSATAANIKGLRIHISHSAKLEGQSSNEYESETGIPNSPTLYISGVSICRSPEPRSPKVHHREVRSPSLTLPLCCTPEPRLRLEGRLDTSPLPIYSRSRSSSLVVPSSSNLSPRVCARASGTSLHLSSLSLQATRATSPFLTGELRVSRSASEPEKGRLVFQFPKSPTDGALSSVLHVEESNLSSDDFHEALFLGKSPKPVKKKRSKNERNKGAKERSKNEKDGKERSKGKDKAKDNGKEGKERKDSKDKRKTKELTSTV</sequence>
<keyword evidence="3" id="KW-1185">Reference proteome</keyword>
<feature type="region of interest" description="Disordered" evidence="1">
    <location>
        <begin position="228"/>
        <end position="247"/>
    </location>
</feature>
<name>A0A5B7H186_PORTR</name>
<dbReference type="EMBL" id="VSRR010024611">
    <property type="protein sequence ID" value="MPC66321.1"/>
    <property type="molecule type" value="Genomic_DNA"/>
</dbReference>
<evidence type="ECO:0000313" key="3">
    <source>
        <dbReference type="Proteomes" id="UP000324222"/>
    </source>
</evidence>